<keyword evidence="1" id="KW-0547">Nucleotide-binding</keyword>
<dbReference type="InterPro" id="IPR013651">
    <property type="entry name" value="ATP-grasp_RimK-type"/>
</dbReference>
<dbReference type="NCBIfam" id="TIGR04185">
    <property type="entry name" value="ATPgraspMvdC"/>
    <property type="match status" value="1"/>
</dbReference>
<accession>A0A8J6ZH49</accession>
<dbReference type="PROSITE" id="PS50975">
    <property type="entry name" value="ATP_GRASP"/>
    <property type="match status" value="1"/>
</dbReference>
<dbReference type="GO" id="GO:0005737">
    <property type="term" value="C:cytoplasm"/>
    <property type="evidence" value="ECO:0007669"/>
    <property type="project" value="TreeGrafter"/>
</dbReference>
<dbReference type="PANTHER" id="PTHR21621:SF0">
    <property type="entry name" value="BETA-CITRYLGLUTAMATE SYNTHASE B-RELATED"/>
    <property type="match status" value="1"/>
</dbReference>
<proteinExistence type="predicted"/>
<organism evidence="3 4">
    <name type="scientific">Desmonostoc muscorum LEGE 12446</name>
    <dbReference type="NCBI Taxonomy" id="1828758"/>
    <lineage>
        <taxon>Bacteria</taxon>
        <taxon>Bacillati</taxon>
        <taxon>Cyanobacteriota</taxon>
        <taxon>Cyanophyceae</taxon>
        <taxon>Nostocales</taxon>
        <taxon>Nostocaceae</taxon>
        <taxon>Desmonostoc</taxon>
    </lineage>
</organism>
<evidence type="ECO:0000313" key="4">
    <source>
        <dbReference type="Proteomes" id="UP000622533"/>
    </source>
</evidence>
<dbReference type="InterPro" id="IPR011761">
    <property type="entry name" value="ATP-grasp"/>
</dbReference>
<name>A0A8J6ZH49_DESMC</name>
<protein>
    <submittedName>
        <fullName evidence="3">MvdC family ATP-grasp ribosomal peptide maturase</fullName>
    </submittedName>
</protein>
<evidence type="ECO:0000313" key="3">
    <source>
        <dbReference type="EMBL" id="MBE9020900.1"/>
    </source>
</evidence>
<dbReference type="PANTHER" id="PTHR21621">
    <property type="entry name" value="RIBOSOMAL PROTEIN S6 MODIFICATION PROTEIN"/>
    <property type="match status" value="1"/>
</dbReference>
<feature type="domain" description="ATP-grasp" evidence="2">
    <location>
        <begin position="144"/>
        <end position="333"/>
    </location>
</feature>
<dbReference type="RefSeq" id="WP_190881045.1">
    <property type="nucleotide sequence ID" value="NZ_JADEXS020000003.1"/>
</dbReference>
<keyword evidence="1" id="KW-0067">ATP-binding</keyword>
<dbReference type="Proteomes" id="UP000622533">
    <property type="component" value="Unassembled WGS sequence"/>
</dbReference>
<gene>
    <name evidence="3" type="ORF">IQ276_00015</name>
</gene>
<dbReference type="InterPro" id="IPR026446">
    <property type="entry name" value="ATP_grasp_MvdC"/>
</dbReference>
<reference evidence="3" key="1">
    <citation type="submission" date="2020-10" db="EMBL/GenBank/DDBJ databases">
        <authorList>
            <person name="Castelo-Branco R."/>
            <person name="Eusebio N."/>
            <person name="Adriana R."/>
            <person name="Vieira A."/>
            <person name="Brugerolle De Fraissinette N."/>
            <person name="Rezende De Castro R."/>
            <person name="Schneider M.P."/>
            <person name="Vasconcelos V."/>
            <person name="Leao P.N."/>
        </authorList>
    </citation>
    <scope>NUCLEOTIDE SEQUENCE</scope>
    <source>
        <strain evidence="3">LEGE 12446</strain>
    </source>
</reference>
<comment type="caution">
    <text evidence="3">The sequence shown here is derived from an EMBL/GenBank/DDBJ whole genome shotgun (WGS) entry which is preliminary data.</text>
</comment>
<dbReference type="Gene3D" id="3.30.470.20">
    <property type="entry name" value="ATP-grasp fold, B domain"/>
    <property type="match status" value="1"/>
</dbReference>
<dbReference type="EMBL" id="JADEXS010000001">
    <property type="protein sequence ID" value="MBE9020900.1"/>
    <property type="molecule type" value="Genomic_DNA"/>
</dbReference>
<evidence type="ECO:0000256" key="1">
    <source>
        <dbReference type="PROSITE-ProRule" id="PRU00409"/>
    </source>
</evidence>
<dbReference type="AlphaFoldDB" id="A0A8J6ZH49"/>
<evidence type="ECO:0000259" key="2">
    <source>
        <dbReference type="PROSITE" id="PS50975"/>
    </source>
</evidence>
<dbReference type="SUPFAM" id="SSF56059">
    <property type="entry name" value="Glutathione synthetase ATP-binding domain-like"/>
    <property type="match status" value="1"/>
</dbReference>
<dbReference type="Pfam" id="PF21068">
    <property type="entry name" value="ATPgraspMvdD"/>
    <property type="match status" value="1"/>
</dbReference>
<dbReference type="InterPro" id="IPR048936">
    <property type="entry name" value="MvdD-like_ATPgrasp"/>
</dbReference>
<dbReference type="Pfam" id="PF08443">
    <property type="entry name" value="RimK"/>
    <property type="match status" value="1"/>
</dbReference>
<dbReference type="GO" id="GO:0009432">
    <property type="term" value="P:SOS response"/>
    <property type="evidence" value="ECO:0007669"/>
    <property type="project" value="TreeGrafter"/>
</dbReference>
<dbReference type="GO" id="GO:0018169">
    <property type="term" value="F:ribosomal S6-glutamic acid ligase activity"/>
    <property type="evidence" value="ECO:0007669"/>
    <property type="project" value="TreeGrafter"/>
</dbReference>
<sequence>MHLERDVVLLITHSGDFFTIDRVAEAVSKRGAQPFRLDTDQFPLAVQLQANFSNSGSNHTLKYGDVLRQAAPHLRSLNSEQVQAVWMRRIWQPDLGKELAPQFQAACSSESLAVLDGFWDSMRGARWVDDLHRISAAENKLRQLRVASEVGLIIPQTLVTNNPQEAREFFQQVKGKMIVKLLRPLSYGMQASSFFMYTSAVKEEDLLDAETLRYCPVVFQEQIPKHQELRAVYVNGNLFVGALDASEYAASTQDWRRDTKEVITWQPYQLPDKLIRCLDAFMARFGLVFGAFDFIKTPSGEYVFLEINPTGEWGMLERDLDYPIADAIASALLSTRVF</sequence>
<dbReference type="GO" id="GO:0005524">
    <property type="term" value="F:ATP binding"/>
    <property type="evidence" value="ECO:0007669"/>
    <property type="project" value="UniProtKB-UniRule"/>
</dbReference>
<dbReference type="GO" id="GO:0046872">
    <property type="term" value="F:metal ion binding"/>
    <property type="evidence" value="ECO:0007669"/>
    <property type="project" value="InterPro"/>
</dbReference>
<keyword evidence="4" id="KW-1185">Reference proteome</keyword>